<dbReference type="GO" id="GO:0016787">
    <property type="term" value="F:hydrolase activity"/>
    <property type="evidence" value="ECO:0007669"/>
    <property type="project" value="UniProtKB-KW"/>
</dbReference>
<dbReference type="PANTHER" id="PTHR47642">
    <property type="entry name" value="ATP-DEPENDENT DNA HELICASE"/>
    <property type="match status" value="1"/>
</dbReference>
<dbReference type="GO" id="GO:0005524">
    <property type="term" value="F:ATP binding"/>
    <property type="evidence" value="ECO:0007669"/>
    <property type="project" value="UniProtKB-KW"/>
</dbReference>
<keyword evidence="1" id="KW-0347">Helicase</keyword>
<dbReference type="SUPFAM" id="SSF52540">
    <property type="entry name" value="P-loop containing nucleoside triphosphate hydrolases"/>
    <property type="match status" value="1"/>
</dbReference>
<keyword evidence="1" id="KW-0067">ATP-binding</keyword>
<dbReference type="EC" id="5.6.2.3" evidence="1"/>
<dbReference type="WBParaSite" id="TREG1_71660.1">
    <property type="protein sequence ID" value="TREG1_71660.1"/>
    <property type="gene ID" value="TREG1_71660"/>
</dbReference>
<evidence type="ECO:0000256" key="1">
    <source>
        <dbReference type="RuleBase" id="RU363044"/>
    </source>
</evidence>
<dbReference type="GO" id="GO:0006281">
    <property type="term" value="P:DNA repair"/>
    <property type="evidence" value="ECO:0007669"/>
    <property type="project" value="UniProtKB-KW"/>
</dbReference>
<evidence type="ECO:0000259" key="2">
    <source>
        <dbReference type="Pfam" id="PF05970"/>
    </source>
</evidence>
<dbReference type="GO" id="GO:0043139">
    <property type="term" value="F:5'-3' DNA helicase activity"/>
    <property type="evidence" value="ECO:0007669"/>
    <property type="project" value="UniProtKB-EC"/>
</dbReference>
<keyword evidence="1" id="KW-0227">DNA damage</keyword>
<keyword evidence="1" id="KW-0233">DNA recombination</keyword>
<evidence type="ECO:0000313" key="3">
    <source>
        <dbReference type="Proteomes" id="UP000050795"/>
    </source>
</evidence>
<dbReference type="InterPro" id="IPR051055">
    <property type="entry name" value="PIF1_helicase"/>
</dbReference>
<comment type="catalytic activity">
    <reaction evidence="1">
        <text>ATP + H2O = ADP + phosphate + H(+)</text>
        <dbReference type="Rhea" id="RHEA:13065"/>
        <dbReference type="ChEBI" id="CHEBI:15377"/>
        <dbReference type="ChEBI" id="CHEBI:15378"/>
        <dbReference type="ChEBI" id="CHEBI:30616"/>
        <dbReference type="ChEBI" id="CHEBI:43474"/>
        <dbReference type="ChEBI" id="CHEBI:456216"/>
        <dbReference type="EC" id="5.6.2.3"/>
    </reaction>
</comment>
<reference evidence="3" key="1">
    <citation type="submission" date="2022-06" db="EMBL/GenBank/DDBJ databases">
        <authorList>
            <person name="Berger JAMES D."/>
            <person name="Berger JAMES D."/>
        </authorList>
    </citation>
    <scope>NUCLEOTIDE SEQUENCE [LARGE SCALE GENOMIC DNA]</scope>
</reference>
<dbReference type="PANTHER" id="PTHR47642:SF5">
    <property type="entry name" value="ATP-DEPENDENT DNA HELICASE"/>
    <property type="match status" value="1"/>
</dbReference>
<dbReference type="InterPro" id="IPR010285">
    <property type="entry name" value="DNA_helicase_pif1-like_DEAD"/>
</dbReference>
<dbReference type="Pfam" id="PF05970">
    <property type="entry name" value="PIF1"/>
    <property type="match status" value="1"/>
</dbReference>
<keyword evidence="1" id="KW-0378">Hydrolase</keyword>
<proteinExistence type="inferred from homology"/>
<evidence type="ECO:0000313" key="4">
    <source>
        <dbReference type="WBParaSite" id="TREG1_71660.1"/>
    </source>
</evidence>
<dbReference type="Gene3D" id="3.40.50.300">
    <property type="entry name" value="P-loop containing nucleotide triphosphate hydrolases"/>
    <property type="match status" value="1"/>
</dbReference>
<keyword evidence="1" id="KW-0547">Nucleotide-binding</keyword>
<protein>
    <recommendedName>
        <fullName evidence="1">ATP-dependent DNA helicase</fullName>
        <ecNumber evidence="1">5.6.2.3</ecNumber>
    </recommendedName>
</protein>
<sequence length="289" mass="33261">MDNNNDISAWMTNLRARLKYRTDMIARWQKLRYLVIDEISMLSSRLFTRLDLVATECRRSMGKNAEKLAFGGIQLIVFGDFFQLPPVVPASRTQSESKFAFQSPSWDKCHFKVVELTHSWRQSDDPKLAHLLSVIREGQCPKWAIKILRSRVISELGNYKSDDNNNGSKCIATRLYTHRADAEAWNKRMLDELPGVCKIYRSQDTFVGKTNSSYIDSICPAPSVLNLKVGAQVRKYFFCSYLFVHYLFHSFTFQAEHRDSSLSFEVSVGMVLFFHVQPSLFIGLTTQAK</sequence>
<dbReference type="GO" id="GO:0000723">
    <property type="term" value="P:telomere maintenance"/>
    <property type="evidence" value="ECO:0007669"/>
    <property type="project" value="InterPro"/>
</dbReference>
<feature type="domain" description="DNA helicase Pif1-like DEAD-box helicase" evidence="2">
    <location>
        <begin position="17"/>
        <end position="125"/>
    </location>
</feature>
<comment type="cofactor">
    <cofactor evidence="1">
        <name>Mg(2+)</name>
        <dbReference type="ChEBI" id="CHEBI:18420"/>
    </cofactor>
</comment>
<dbReference type="AlphaFoldDB" id="A0AA85K1Q2"/>
<organism evidence="3 4">
    <name type="scientific">Trichobilharzia regenti</name>
    <name type="common">Nasal bird schistosome</name>
    <dbReference type="NCBI Taxonomy" id="157069"/>
    <lineage>
        <taxon>Eukaryota</taxon>
        <taxon>Metazoa</taxon>
        <taxon>Spiralia</taxon>
        <taxon>Lophotrochozoa</taxon>
        <taxon>Platyhelminthes</taxon>
        <taxon>Trematoda</taxon>
        <taxon>Digenea</taxon>
        <taxon>Strigeidida</taxon>
        <taxon>Schistosomatoidea</taxon>
        <taxon>Schistosomatidae</taxon>
        <taxon>Trichobilharzia</taxon>
    </lineage>
</organism>
<keyword evidence="3" id="KW-1185">Reference proteome</keyword>
<dbReference type="InterPro" id="IPR027417">
    <property type="entry name" value="P-loop_NTPase"/>
</dbReference>
<name>A0AA85K1Q2_TRIRE</name>
<reference evidence="4" key="2">
    <citation type="submission" date="2023-11" db="UniProtKB">
        <authorList>
            <consortium name="WormBaseParasite"/>
        </authorList>
    </citation>
    <scope>IDENTIFICATION</scope>
</reference>
<accession>A0AA85K1Q2</accession>
<dbReference type="GO" id="GO:0006310">
    <property type="term" value="P:DNA recombination"/>
    <property type="evidence" value="ECO:0007669"/>
    <property type="project" value="UniProtKB-KW"/>
</dbReference>
<comment type="similarity">
    <text evidence="1">Belongs to the helicase family.</text>
</comment>
<dbReference type="Proteomes" id="UP000050795">
    <property type="component" value="Unassembled WGS sequence"/>
</dbReference>
<keyword evidence="1" id="KW-0234">DNA repair</keyword>